<evidence type="ECO:0000256" key="1">
    <source>
        <dbReference type="ARBA" id="ARBA00022679"/>
    </source>
</evidence>
<dbReference type="PANTHER" id="PTHR43861">
    <property type="entry name" value="TRANS-ACONITATE 2-METHYLTRANSFERASE-RELATED"/>
    <property type="match status" value="1"/>
</dbReference>
<comment type="caution">
    <text evidence="3">The sequence shown here is derived from an EMBL/GenBank/DDBJ whole genome shotgun (WGS) entry which is preliminary data.</text>
</comment>
<dbReference type="Gene3D" id="2.20.25.110">
    <property type="entry name" value="S-adenosyl-L-methionine-dependent methyltransferases"/>
    <property type="match status" value="1"/>
</dbReference>
<evidence type="ECO:0000259" key="2">
    <source>
        <dbReference type="Pfam" id="PF13649"/>
    </source>
</evidence>
<reference evidence="3 4" key="1">
    <citation type="journal article" date="2007" name="Int. J. Syst. Evol. Microbiol.">
        <title>Oceanobacillus profundus sp. nov., isolated from a deep-sea sediment core.</title>
        <authorList>
            <person name="Kim Y.G."/>
            <person name="Choi D.H."/>
            <person name="Hyun S."/>
            <person name="Cho B.C."/>
        </authorList>
    </citation>
    <scope>NUCLEOTIDE SEQUENCE [LARGE SCALE GENOMIC DNA]</scope>
    <source>
        <strain evidence="3 4">DSM 18246</strain>
    </source>
</reference>
<protein>
    <submittedName>
        <fullName evidence="3">Class I SAM-dependent methyltransferase</fullName>
    </submittedName>
</protein>
<dbReference type="RefSeq" id="WP_118889328.1">
    <property type="nucleotide sequence ID" value="NZ_JAUOPF010000001.1"/>
</dbReference>
<keyword evidence="3" id="KW-0489">Methyltransferase</keyword>
<dbReference type="Gene3D" id="3.40.50.150">
    <property type="entry name" value="Vaccinia Virus protein VP39"/>
    <property type="match status" value="1"/>
</dbReference>
<dbReference type="SUPFAM" id="SSF53335">
    <property type="entry name" value="S-adenosyl-L-methionine-dependent methyltransferases"/>
    <property type="match status" value="1"/>
</dbReference>
<dbReference type="CDD" id="cd02440">
    <property type="entry name" value="AdoMet_MTases"/>
    <property type="match status" value="1"/>
</dbReference>
<evidence type="ECO:0000313" key="3">
    <source>
        <dbReference type="EMBL" id="RHW32284.1"/>
    </source>
</evidence>
<keyword evidence="1 3" id="KW-0808">Transferase</keyword>
<accession>A0A417YHB9</accession>
<dbReference type="GO" id="GO:0008168">
    <property type="term" value="F:methyltransferase activity"/>
    <property type="evidence" value="ECO:0007669"/>
    <property type="project" value="UniProtKB-KW"/>
</dbReference>
<dbReference type="GO" id="GO:0032259">
    <property type="term" value="P:methylation"/>
    <property type="evidence" value="ECO:0007669"/>
    <property type="project" value="UniProtKB-KW"/>
</dbReference>
<dbReference type="InterPro" id="IPR029063">
    <property type="entry name" value="SAM-dependent_MTases_sf"/>
</dbReference>
<dbReference type="Pfam" id="PF13649">
    <property type="entry name" value="Methyltransf_25"/>
    <property type="match status" value="1"/>
</dbReference>
<dbReference type="Proteomes" id="UP000285456">
    <property type="component" value="Unassembled WGS sequence"/>
</dbReference>
<dbReference type="InterPro" id="IPR041698">
    <property type="entry name" value="Methyltransf_25"/>
</dbReference>
<feature type="domain" description="Methyltransferase" evidence="2">
    <location>
        <begin position="41"/>
        <end position="133"/>
    </location>
</feature>
<dbReference type="OrthoDB" id="9811589at2"/>
<dbReference type="EMBL" id="QWEH01000006">
    <property type="protein sequence ID" value="RHW32284.1"/>
    <property type="molecule type" value="Genomic_DNA"/>
</dbReference>
<gene>
    <name evidence="3" type="ORF">D1B32_11010</name>
</gene>
<sequence length="247" mass="28744">MELDNFQEYEDPILYDTENESYLSDLVFLKKWAAKTEGTLIDLACGTGRATIPLAQDGHQLIGVDIHQQMLHQAKKKAVNLPITWVEQDCTTLDLKLQSPFIYMVGNSFQHFLTNEAQNMLLQSVNHHLDKNGVFIFNARFPNSEELLSSSTEEYWKSYIDNGEKVDVYTISEYDALLQIQHNVTIRKYPHGKELHTSIRLRYVFPKEMERLLAENGFEILRVYGDWKEGPLTNESMEMIYVCRKKK</sequence>
<name>A0A417YHB9_9BACI</name>
<evidence type="ECO:0000313" key="4">
    <source>
        <dbReference type="Proteomes" id="UP000285456"/>
    </source>
</evidence>
<proteinExistence type="predicted"/>
<organism evidence="3 4">
    <name type="scientific">Oceanobacillus profundus</name>
    <dbReference type="NCBI Taxonomy" id="372463"/>
    <lineage>
        <taxon>Bacteria</taxon>
        <taxon>Bacillati</taxon>
        <taxon>Bacillota</taxon>
        <taxon>Bacilli</taxon>
        <taxon>Bacillales</taxon>
        <taxon>Bacillaceae</taxon>
        <taxon>Oceanobacillus</taxon>
    </lineage>
</organism>
<keyword evidence="4" id="KW-1185">Reference proteome</keyword>
<dbReference type="AlphaFoldDB" id="A0A417YHB9"/>